<dbReference type="EMBL" id="JBEOKT010000004">
    <property type="protein sequence ID" value="MER2997173.1"/>
    <property type="molecule type" value="Genomic_DNA"/>
</dbReference>
<name>A0ABV1RS25_9BACT</name>
<dbReference type="RefSeq" id="WP_350411557.1">
    <property type="nucleotide sequence ID" value="NZ_JBEOKT010000004.1"/>
</dbReference>
<reference evidence="1 2" key="1">
    <citation type="submission" date="2024-06" db="EMBL/GenBank/DDBJ databases">
        <title>Pontibacter populi HYL7-15.</title>
        <authorList>
            <person name="Kim M.K."/>
        </authorList>
    </citation>
    <scope>NUCLEOTIDE SEQUENCE [LARGE SCALE GENOMIC DNA]</scope>
    <source>
        <strain evidence="1 2">HYL7-15</strain>
    </source>
</reference>
<evidence type="ECO:0000313" key="1">
    <source>
        <dbReference type="EMBL" id="MER2997173.1"/>
    </source>
</evidence>
<gene>
    <name evidence="1" type="ORF">ABS362_06420</name>
</gene>
<dbReference type="Proteomes" id="UP001476807">
    <property type="component" value="Unassembled WGS sequence"/>
</dbReference>
<keyword evidence="2" id="KW-1185">Reference proteome</keyword>
<evidence type="ECO:0008006" key="3">
    <source>
        <dbReference type="Google" id="ProtNLM"/>
    </source>
</evidence>
<accession>A0ABV1RS25</accession>
<proteinExistence type="predicted"/>
<comment type="caution">
    <text evidence="1">The sequence shown here is derived from an EMBL/GenBank/DDBJ whole genome shotgun (WGS) entry which is preliminary data.</text>
</comment>
<protein>
    <recommendedName>
        <fullName evidence="3">STAS/SEC14 domain-containing protein</fullName>
    </recommendedName>
</protein>
<organism evidence="1 2">
    <name type="scientific">Pontibacter populi</name>
    <dbReference type="NCBI Taxonomy" id="890055"/>
    <lineage>
        <taxon>Bacteria</taxon>
        <taxon>Pseudomonadati</taxon>
        <taxon>Bacteroidota</taxon>
        <taxon>Cytophagia</taxon>
        <taxon>Cytophagales</taxon>
        <taxon>Hymenobacteraceae</taxon>
        <taxon>Pontibacter</taxon>
    </lineage>
</organism>
<evidence type="ECO:0000313" key="2">
    <source>
        <dbReference type="Proteomes" id="UP001476807"/>
    </source>
</evidence>
<sequence length="143" mass="16054">MVLQHASISETISSDQSGYTVRYSEPLSLLEITLIDNVSLEELQLRLTHLLSVIEDKQPLYLLADTRKFSMLGNEGHKIIRNNFLLPLSTSSVIKFARITEPDVFTQAVIDSLLSTVKCESVFGCSMHSFADREAALDWIYSS</sequence>